<keyword evidence="1" id="KW-0812">Transmembrane</keyword>
<dbReference type="PANTHER" id="PTHR31410:SF1">
    <property type="entry name" value="POST-GPI ATTACHMENT TO PROTEINS FACTOR 4"/>
    <property type="match status" value="1"/>
</dbReference>
<dbReference type="AlphaFoldDB" id="A0AAN8A0F3"/>
<keyword evidence="1" id="KW-0472">Membrane</keyword>
<dbReference type="GO" id="GO:0000139">
    <property type="term" value="C:Golgi membrane"/>
    <property type="evidence" value="ECO:0007669"/>
    <property type="project" value="InterPro"/>
</dbReference>
<dbReference type="PANTHER" id="PTHR31410">
    <property type="entry name" value="TRANSMEMBRANE PROTEIN 246"/>
    <property type="match status" value="1"/>
</dbReference>
<gene>
    <name evidence="2" type="ORF">LTR97_008632</name>
</gene>
<dbReference type="GO" id="GO:0006506">
    <property type="term" value="P:GPI anchor biosynthetic process"/>
    <property type="evidence" value="ECO:0007669"/>
    <property type="project" value="InterPro"/>
</dbReference>
<reference evidence="2" key="1">
    <citation type="submission" date="2023-08" db="EMBL/GenBank/DDBJ databases">
        <title>Black Yeasts Isolated from many extreme environments.</title>
        <authorList>
            <person name="Coleine C."/>
            <person name="Stajich J.E."/>
            <person name="Selbmann L."/>
        </authorList>
    </citation>
    <scope>NUCLEOTIDE SEQUENCE</scope>
    <source>
        <strain evidence="2">CCFEE 5810</strain>
    </source>
</reference>
<proteinExistence type="predicted"/>
<evidence type="ECO:0008006" key="4">
    <source>
        <dbReference type="Google" id="ProtNLM"/>
    </source>
</evidence>
<feature type="transmembrane region" description="Helical" evidence="1">
    <location>
        <begin position="244"/>
        <end position="262"/>
    </location>
</feature>
<accession>A0AAN8A0F3</accession>
<keyword evidence="1" id="KW-1133">Transmembrane helix</keyword>
<dbReference type="InterPro" id="IPR029675">
    <property type="entry name" value="PGAP4"/>
</dbReference>
<dbReference type="Proteomes" id="UP001310594">
    <property type="component" value="Unassembled WGS sequence"/>
</dbReference>
<dbReference type="CDD" id="cd22189">
    <property type="entry name" value="PGAP4-like_fungal"/>
    <property type="match status" value="1"/>
</dbReference>
<name>A0AAN8A0F3_9PEZI</name>
<comment type="caution">
    <text evidence="2">The sequence shown here is derived from an EMBL/GenBank/DDBJ whole genome shotgun (WGS) entry which is preliminary data.</text>
</comment>
<evidence type="ECO:0000313" key="2">
    <source>
        <dbReference type="EMBL" id="KAK5696212.1"/>
    </source>
</evidence>
<feature type="transmembrane region" description="Helical" evidence="1">
    <location>
        <begin position="274"/>
        <end position="293"/>
    </location>
</feature>
<evidence type="ECO:0000313" key="3">
    <source>
        <dbReference type="Proteomes" id="UP001310594"/>
    </source>
</evidence>
<dbReference type="GO" id="GO:0016757">
    <property type="term" value="F:glycosyltransferase activity"/>
    <property type="evidence" value="ECO:0007669"/>
    <property type="project" value="InterPro"/>
</dbReference>
<dbReference type="EMBL" id="JAVRQU010000013">
    <property type="protein sequence ID" value="KAK5696212.1"/>
    <property type="molecule type" value="Genomic_DNA"/>
</dbReference>
<protein>
    <recommendedName>
        <fullName evidence="4">Integral membrane protein</fullName>
    </recommendedName>
</protein>
<organism evidence="2 3">
    <name type="scientific">Elasticomyces elasticus</name>
    <dbReference type="NCBI Taxonomy" id="574655"/>
    <lineage>
        <taxon>Eukaryota</taxon>
        <taxon>Fungi</taxon>
        <taxon>Dikarya</taxon>
        <taxon>Ascomycota</taxon>
        <taxon>Pezizomycotina</taxon>
        <taxon>Dothideomycetes</taxon>
        <taxon>Dothideomycetidae</taxon>
        <taxon>Mycosphaerellales</taxon>
        <taxon>Teratosphaeriaceae</taxon>
        <taxon>Elasticomyces</taxon>
    </lineage>
</organism>
<sequence>MHSLIRKVAACLCFIFCAVWYGHTYFYRDPGSVFFDKTRAYEQRYSQYRKAEIEQAIDQYSSVETEDGYVKAGPNATLCVAISSVKRQHSQYLETTIGSLLHGLTAAERADLFVSVLIAEIDPQKHPSWSQDGWMSKAVDDMHTYNVSAQEKQYLQGLEETASYSEKGVYDYVHALRQCYETGTPYIAVFEDDIMLAEGWLIRTLLGVQQIPPSDPAQWLFMRLFNQERSTGWESRSVGGNNEHWITIAIGLCITVPVLLLRRQWPWTRAHLDLGTLGIVVLMLNPALVILVFQSGKASLFPHSPGVFDEPFGCCSQAMIFPRTEVILLIEFLQAKKQGQVDLLLNDLAVEAGLTRYALYPVQAQHIGLDSSRMTEAQEAQAIWSMAYEDLDPVALERYHQRMTKEYYGWLIY</sequence>
<evidence type="ECO:0000256" key="1">
    <source>
        <dbReference type="SAM" id="Phobius"/>
    </source>
</evidence>